<proteinExistence type="predicted"/>
<protein>
    <submittedName>
        <fullName evidence="5">RCC1 and BTB domain-containing protein 2</fullName>
    </submittedName>
</protein>
<comment type="caution">
    <text evidence="5">The sequence shown here is derived from an EMBL/GenBank/DDBJ whole genome shotgun (WGS) entry which is preliminary data.</text>
</comment>
<dbReference type="PANTHER" id="PTHR45982">
    <property type="entry name" value="REGULATOR OF CHROMOSOME CONDENSATION"/>
    <property type="match status" value="1"/>
</dbReference>
<organism evidence="5 6">
    <name type="scientific">Dermatophagoides farinae</name>
    <name type="common">American house dust mite</name>
    <dbReference type="NCBI Taxonomy" id="6954"/>
    <lineage>
        <taxon>Eukaryota</taxon>
        <taxon>Metazoa</taxon>
        <taxon>Ecdysozoa</taxon>
        <taxon>Arthropoda</taxon>
        <taxon>Chelicerata</taxon>
        <taxon>Arachnida</taxon>
        <taxon>Acari</taxon>
        <taxon>Acariformes</taxon>
        <taxon>Sarcoptiformes</taxon>
        <taxon>Astigmata</taxon>
        <taxon>Psoroptidia</taxon>
        <taxon>Analgoidea</taxon>
        <taxon>Pyroglyphidae</taxon>
        <taxon>Dermatophagoidinae</taxon>
        <taxon>Dermatophagoides</taxon>
    </lineage>
</organism>
<feature type="repeat" description="RCC1" evidence="3">
    <location>
        <begin position="900"/>
        <end position="949"/>
    </location>
</feature>
<feature type="repeat" description="RCC1" evidence="3">
    <location>
        <begin position="438"/>
        <end position="491"/>
    </location>
</feature>
<dbReference type="Proteomes" id="UP000790347">
    <property type="component" value="Unassembled WGS sequence"/>
</dbReference>
<sequence length="1258" mass="145313">MIHIDNLENVKFIACGEYHNFSITNKGEIYSWGYNNCGQLGLGDKENRDTPCLVAFNDDLIDIRIKDIVAGKYHSLFLFENGQLLGCGSNYNGELGLKRSKLTKIPIENVKQIACSRDYNFSFAHDGLSYYAWGSAKYGRRLYSKKSPEKLNGHPTSIVAASAMILSPITFGLKSTIYVFGSQDSISYQCKSINQLFHNQDNYDVEFIIDKKHIKACKCYLKSVSEYYRLMFSGNWSENDQVNINDYSYETYYAYLHDFKNIDQKFLQSVVSIFSFFTFKWSFKKQFLLMTENATYAYGDEICSWLSLKHDLTKPQRISCLDDMKIVQVDSGHDFVAILTDDGQVFIASDVDSNWKTKRTLRLISNDNDRFKMIACGWLHLLLLKQDGHVFAMGDNNWGQITGNEISSYEIMIHIDNLENVKFIACGKHHSFSITNKGEIYSWGLNYWHQLGLDDDENRNVSCLVAYPNAYSTRIKDIMTGNYHSLFLFENGQLWGCGSNSLGELGLGNYIKRSTLAKIPIENVKQITCSRDHSFSLAYDGSSYYAWGRTKYGIWSSPKKLNDSHSSFVAASVHVLDSPITFGLTSMIREFGSRDQISYKSIIQLFDNQHSYDVEFIFDKKRIKASKCYLQSVSEYYRLMFSGNWIENGEVPIKNYSYDTYYAYLRMLHTGNIYINRQNITELVDLAYCYGDIKLIEYCQTFIRSDLNEQTMTTYLLLITKYEMNELDGKLRNKILAKSPTENIIDIDLFQNDFKKIDQEFLQSVVSIFSFTFDDKKQFLLMTKDATYAYGKQICSWLSLEHDMSKPQRISCLDDMKIIQVDSGWNFVAILTDDGRVYLASNNFYWKMNNTLPLTYSSDYYIIKINWKTNETLRLISNDNDRFKMIACGWLHLLLLRQDGHVFAMGDNSWGQITGNEKSSYESMIHIDKLENVELIVCGRFHSFSITNNGEIYSWGFNDFGQLGLGDEKNRNTPCLVAFPNDDSINIHIKDIVAGMNHSLFLFENGQLWGCGSDNNGEIGLGYHFKRSKLTKIQIKNVKQIACSRNHSFSLAHDGSSYYAWGETKYGIWSSPKKLDGHPTSFASASVHVLDSPITFGLTSIHVFGSHDSISYKSILKLFDNQDSYNVEFIIDKKRIKACKYYLKSVSEYYRRMFSCNWIENGKVPIKNYSYETYYAYLRMLHTGNIYINRQNITELVDLANCYGDIKLIEYCQTFIRSDLNEQTMTTYLSLIYIHEMKKLYDKLVHLAKNCQQYSTKQ</sequence>
<feature type="domain" description="BTB" evidence="4">
    <location>
        <begin position="203"/>
        <end position="257"/>
    </location>
</feature>
<dbReference type="GO" id="GO:0005737">
    <property type="term" value="C:cytoplasm"/>
    <property type="evidence" value="ECO:0007669"/>
    <property type="project" value="TreeGrafter"/>
</dbReference>
<dbReference type="EMBL" id="ASGP02000006">
    <property type="protein sequence ID" value="KAH9501485.1"/>
    <property type="molecule type" value="Genomic_DNA"/>
</dbReference>
<dbReference type="InterPro" id="IPR000210">
    <property type="entry name" value="BTB/POZ_dom"/>
</dbReference>
<dbReference type="PROSITE" id="PS00626">
    <property type="entry name" value="RCC1_2"/>
    <property type="match status" value="3"/>
</dbReference>
<feature type="domain" description="BTB" evidence="4">
    <location>
        <begin position="612"/>
        <end position="677"/>
    </location>
</feature>
<feature type="domain" description="BTB" evidence="4">
    <location>
        <begin position="1125"/>
        <end position="1190"/>
    </location>
</feature>
<dbReference type="Gene3D" id="3.30.710.10">
    <property type="entry name" value="Potassium Channel Kv1.1, Chain A"/>
    <property type="match status" value="3"/>
</dbReference>
<dbReference type="InterPro" id="IPR000408">
    <property type="entry name" value="Reg_chr_condens"/>
</dbReference>
<feature type="repeat" description="RCC1" evidence="3">
    <location>
        <begin position="1006"/>
        <end position="1054"/>
    </location>
</feature>
<dbReference type="Pfam" id="PF25390">
    <property type="entry name" value="WD40_RLD"/>
    <property type="match status" value="2"/>
</dbReference>
<feature type="repeat" description="RCC1" evidence="3">
    <location>
        <begin position="492"/>
        <end position="540"/>
    </location>
</feature>
<evidence type="ECO:0000256" key="2">
    <source>
        <dbReference type="ARBA" id="ARBA00022737"/>
    </source>
</evidence>
<dbReference type="PROSITE" id="PS50012">
    <property type="entry name" value="RCC1_3"/>
    <property type="match status" value="7"/>
</dbReference>
<dbReference type="SUPFAM" id="SSF50985">
    <property type="entry name" value="RCC1/BLIP-II"/>
    <property type="match status" value="3"/>
</dbReference>
<dbReference type="InterPro" id="IPR051553">
    <property type="entry name" value="Ran_GTPase-activating"/>
</dbReference>
<feature type="repeat" description="RCC1" evidence="3">
    <location>
        <begin position="388"/>
        <end position="437"/>
    </location>
</feature>
<evidence type="ECO:0000259" key="4">
    <source>
        <dbReference type="PROSITE" id="PS50097"/>
    </source>
</evidence>
<dbReference type="PANTHER" id="PTHR45982:SF1">
    <property type="entry name" value="REGULATOR OF CHROMOSOME CONDENSATION"/>
    <property type="match status" value="1"/>
</dbReference>
<dbReference type="AlphaFoldDB" id="A0A922L1L3"/>
<dbReference type="Pfam" id="PF00415">
    <property type="entry name" value="RCC1"/>
    <property type="match status" value="1"/>
</dbReference>
<keyword evidence="1" id="KW-0344">Guanine-nucleotide releasing factor</keyword>
<feature type="repeat" description="RCC1" evidence="3">
    <location>
        <begin position="950"/>
        <end position="1005"/>
    </location>
</feature>
<dbReference type="GO" id="GO:0005085">
    <property type="term" value="F:guanyl-nucleotide exchange factor activity"/>
    <property type="evidence" value="ECO:0007669"/>
    <property type="project" value="TreeGrafter"/>
</dbReference>
<evidence type="ECO:0000256" key="1">
    <source>
        <dbReference type="ARBA" id="ARBA00022658"/>
    </source>
</evidence>
<accession>A0A922L1L3</accession>
<keyword evidence="2" id="KW-0677">Repeat</keyword>
<keyword evidence="6" id="KW-1185">Reference proteome</keyword>
<dbReference type="SMART" id="SM00225">
    <property type="entry name" value="BTB"/>
    <property type="match status" value="3"/>
</dbReference>
<evidence type="ECO:0000313" key="5">
    <source>
        <dbReference type="EMBL" id="KAH9501485.1"/>
    </source>
</evidence>
<evidence type="ECO:0000313" key="6">
    <source>
        <dbReference type="Proteomes" id="UP000790347"/>
    </source>
</evidence>
<dbReference type="InterPro" id="IPR009091">
    <property type="entry name" value="RCC1/BLIP-II"/>
</dbReference>
<reference evidence="5" key="2">
    <citation type="journal article" date="2022" name="Res Sq">
        <title>Comparative Genomics Reveals Insights into the Divergent Evolution of Astigmatic Mites and Household Pest Adaptations.</title>
        <authorList>
            <person name="Xiong Q."/>
            <person name="Wan A.T.-Y."/>
            <person name="Liu X.-Y."/>
            <person name="Fung C.S.-H."/>
            <person name="Xiao X."/>
            <person name="Malainual N."/>
            <person name="Hou J."/>
            <person name="Wang L."/>
            <person name="Wang M."/>
            <person name="Yang K."/>
            <person name="Cui Y."/>
            <person name="Leung E."/>
            <person name="Nong W."/>
            <person name="Shin S.-K."/>
            <person name="Au S."/>
            <person name="Jeong K.Y."/>
            <person name="Chew F.T."/>
            <person name="Hui J."/>
            <person name="Leung T.F."/>
            <person name="Tungtrongchitr A."/>
            <person name="Zhong N."/>
            <person name="Liu Z."/>
            <person name="Tsui S."/>
        </authorList>
    </citation>
    <scope>NUCLEOTIDE SEQUENCE</scope>
    <source>
        <strain evidence="5">Derf</strain>
        <tissue evidence="5">Whole organism</tissue>
    </source>
</reference>
<reference evidence="5" key="1">
    <citation type="submission" date="2013-05" db="EMBL/GenBank/DDBJ databases">
        <authorList>
            <person name="Yim A.K.Y."/>
            <person name="Chan T.F."/>
            <person name="Ji K.M."/>
            <person name="Liu X.Y."/>
            <person name="Zhou J.W."/>
            <person name="Li R.Q."/>
            <person name="Yang K.Y."/>
            <person name="Li J."/>
            <person name="Li M."/>
            <person name="Law P.T.W."/>
            <person name="Wu Y.L."/>
            <person name="Cai Z.L."/>
            <person name="Qin H."/>
            <person name="Bao Y."/>
            <person name="Leung R.K.K."/>
            <person name="Ng P.K.S."/>
            <person name="Zou J."/>
            <person name="Zhong X.J."/>
            <person name="Ran P.X."/>
            <person name="Zhong N.S."/>
            <person name="Liu Z.G."/>
            <person name="Tsui S.K.W."/>
        </authorList>
    </citation>
    <scope>NUCLEOTIDE SEQUENCE</scope>
    <source>
        <strain evidence="5">Derf</strain>
        <tissue evidence="5">Whole organism</tissue>
    </source>
</reference>
<name>A0A922L1L3_DERFA</name>
<evidence type="ECO:0000256" key="3">
    <source>
        <dbReference type="PROSITE-ProRule" id="PRU00235"/>
    </source>
</evidence>
<dbReference type="InterPro" id="IPR011333">
    <property type="entry name" value="SKP1/BTB/POZ_sf"/>
</dbReference>
<feature type="repeat" description="RCC1" evidence="3">
    <location>
        <begin position="27"/>
        <end position="81"/>
    </location>
</feature>
<dbReference type="Gene3D" id="2.130.10.30">
    <property type="entry name" value="Regulator of chromosome condensation 1/beta-lactamase-inhibitor protein II"/>
    <property type="match status" value="5"/>
</dbReference>
<dbReference type="Pfam" id="PF00651">
    <property type="entry name" value="BTB"/>
    <property type="match status" value="3"/>
</dbReference>
<dbReference type="InterPro" id="IPR058923">
    <property type="entry name" value="RCC1-like_dom"/>
</dbReference>
<gene>
    <name evidence="5" type="primary">RCBTB2_20</name>
    <name evidence="5" type="ORF">DERF_012331</name>
</gene>
<dbReference type="SUPFAM" id="SSF54695">
    <property type="entry name" value="POZ domain"/>
    <property type="match status" value="3"/>
</dbReference>
<dbReference type="PROSITE" id="PS50097">
    <property type="entry name" value="BTB"/>
    <property type="match status" value="3"/>
</dbReference>